<feature type="compositionally biased region" description="Gly residues" evidence="1">
    <location>
        <begin position="134"/>
        <end position="148"/>
    </location>
</feature>
<feature type="compositionally biased region" description="Basic residues" evidence="1">
    <location>
        <begin position="149"/>
        <end position="159"/>
    </location>
</feature>
<sequence length="168" mass="18218">DPRHAPPPAAPGCTRAPHGRAAAAAGARRRAGPAPGPRHRHRHRSRVRPGGGRRLRGRAPGRLLPADALRAVRALLQPRRLRSRQRPGDDPPRHALDLGGDGDPGQRRRRDAVRRARHRARQRRAARRAPPQGRGRGGAPERVAGGGGRPRRPVGHRPRRDQPGGAAM</sequence>
<evidence type="ECO:0000313" key="2">
    <source>
        <dbReference type="EMBL" id="CAA9239691.1"/>
    </source>
</evidence>
<protein>
    <submittedName>
        <fullName evidence="2">Uncharacterized protein</fullName>
    </submittedName>
</protein>
<feature type="compositionally biased region" description="Basic residues" evidence="1">
    <location>
        <begin position="107"/>
        <end position="127"/>
    </location>
</feature>
<feature type="compositionally biased region" description="Pro residues" evidence="1">
    <location>
        <begin position="1"/>
        <end position="10"/>
    </location>
</feature>
<proteinExistence type="predicted"/>
<dbReference type="EMBL" id="CADCSY010000074">
    <property type="protein sequence ID" value="CAA9239691.1"/>
    <property type="molecule type" value="Genomic_DNA"/>
</dbReference>
<dbReference type="AlphaFoldDB" id="A0A6J4I3W1"/>
<feature type="non-terminal residue" evidence="2">
    <location>
        <position position="168"/>
    </location>
</feature>
<feature type="compositionally biased region" description="Low complexity" evidence="1">
    <location>
        <begin position="15"/>
        <end position="26"/>
    </location>
</feature>
<feature type="compositionally biased region" description="Basic and acidic residues" evidence="1">
    <location>
        <begin position="86"/>
        <end position="96"/>
    </location>
</feature>
<feature type="non-terminal residue" evidence="2">
    <location>
        <position position="1"/>
    </location>
</feature>
<accession>A0A6J4I3W1</accession>
<name>A0A6J4I3W1_9ACTN</name>
<reference evidence="2" key="1">
    <citation type="submission" date="2020-02" db="EMBL/GenBank/DDBJ databases">
        <authorList>
            <person name="Meier V. D."/>
        </authorList>
    </citation>
    <scope>NUCLEOTIDE SEQUENCE</scope>
    <source>
        <strain evidence="2">AVDCRST_MAG20</strain>
    </source>
</reference>
<organism evidence="2">
    <name type="scientific">uncultured Acidimicrobiales bacterium</name>
    <dbReference type="NCBI Taxonomy" id="310071"/>
    <lineage>
        <taxon>Bacteria</taxon>
        <taxon>Bacillati</taxon>
        <taxon>Actinomycetota</taxon>
        <taxon>Acidimicrobiia</taxon>
        <taxon>Acidimicrobiales</taxon>
        <taxon>environmental samples</taxon>
    </lineage>
</organism>
<feature type="compositionally biased region" description="Basic residues" evidence="1">
    <location>
        <begin position="27"/>
        <end position="59"/>
    </location>
</feature>
<gene>
    <name evidence="2" type="ORF">AVDCRST_MAG20-1670</name>
</gene>
<evidence type="ECO:0000256" key="1">
    <source>
        <dbReference type="SAM" id="MobiDB-lite"/>
    </source>
</evidence>
<feature type="region of interest" description="Disordered" evidence="1">
    <location>
        <begin position="1"/>
        <end position="168"/>
    </location>
</feature>